<name>A0A1M7GL99_9FLAO</name>
<dbReference type="Proteomes" id="UP000184260">
    <property type="component" value="Unassembled WGS sequence"/>
</dbReference>
<proteinExistence type="predicted"/>
<feature type="chain" id="PRO_5012297086" description="Lipoprotein" evidence="1">
    <location>
        <begin position="24"/>
        <end position="133"/>
    </location>
</feature>
<evidence type="ECO:0000313" key="3">
    <source>
        <dbReference type="Proteomes" id="UP000184260"/>
    </source>
</evidence>
<gene>
    <name evidence="2" type="ORF">SAMN05443669_102428</name>
</gene>
<dbReference type="AlphaFoldDB" id="A0A1M7GL99"/>
<protein>
    <recommendedName>
        <fullName evidence="4">Lipoprotein</fullName>
    </recommendedName>
</protein>
<dbReference type="OrthoDB" id="1190041at2"/>
<evidence type="ECO:0008006" key="4">
    <source>
        <dbReference type="Google" id="ProtNLM"/>
    </source>
</evidence>
<evidence type="ECO:0000256" key="1">
    <source>
        <dbReference type="SAM" id="SignalP"/>
    </source>
</evidence>
<dbReference type="RefSeq" id="WP_073354065.1">
    <property type="nucleotide sequence ID" value="NZ_FRBU01000024.1"/>
</dbReference>
<keyword evidence="1" id="KW-0732">Signal</keyword>
<sequence length="133" mass="15404">MITKTKTFLLLITALALTLFSCAEEIYDGTIAKRNYDKISFEQFKKETGLENFDTVLKTNLLQIRNADRTYEVSDFNISTDLIKKLVVKKKTTYTFRVFPIVAIPTNEIFNLTVFYKNGWQMIILKVAAPNLY</sequence>
<organism evidence="2 3">
    <name type="scientific">Flavobacterium xanthum</name>
    <dbReference type="NCBI Taxonomy" id="69322"/>
    <lineage>
        <taxon>Bacteria</taxon>
        <taxon>Pseudomonadati</taxon>
        <taxon>Bacteroidota</taxon>
        <taxon>Flavobacteriia</taxon>
        <taxon>Flavobacteriales</taxon>
        <taxon>Flavobacteriaceae</taxon>
        <taxon>Flavobacterium</taxon>
    </lineage>
</organism>
<reference evidence="3" key="1">
    <citation type="submission" date="2016-11" db="EMBL/GenBank/DDBJ databases">
        <authorList>
            <person name="Varghese N."/>
            <person name="Submissions S."/>
        </authorList>
    </citation>
    <scope>NUCLEOTIDE SEQUENCE [LARGE SCALE GENOMIC DNA]</scope>
    <source>
        <strain evidence="3">DSM 3661</strain>
    </source>
</reference>
<dbReference type="PROSITE" id="PS51257">
    <property type="entry name" value="PROKAR_LIPOPROTEIN"/>
    <property type="match status" value="1"/>
</dbReference>
<accession>A0A1M7GL99</accession>
<keyword evidence="3" id="KW-1185">Reference proteome</keyword>
<dbReference type="STRING" id="69322.SAMN05443669_102428"/>
<evidence type="ECO:0000313" key="2">
    <source>
        <dbReference type="EMBL" id="SHM16981.1"/>
    </source>
</evidence>
<dbReference type="EMBL" id="FRBU01000024">
    <property type="protein sequence ID" value="SHM16981.1"/>
    <property type="molecule type" value="Genomic_DNA"/>
</dbReference>
<feature type="signal peptide" evidence="1">
    <location>
        <begin position="1"/>
        <end position="23"/>
    </location>
</feature>